<dbReference type="InterPro" id="IPR015889">
    <property type="entry name" value="Intradiol_dOase_core"/>
</dbReference>
<dbReference type="PANTHER" id="PTHR34315">
    <property type="match status" value="1"/>
</dbReference>
<dbReference type="VEuPathDB" id="FungiDB:CHGG_03878"/>
<dbReference type="Proteomes" id="UP000001056">
    <property type="component" value="Unassembled WGS sequence"/>
</dbReference>
<protein>
    <recommendedName>
        <fullName evidence="3">Intradiol ring-cleavage dioxygenases domain-containing protein</fullName>
    </recommendedName>
</protein>
<dbReference type="OMA" id="FAGQNSC"/>
<feature type="compositionally biased region" description="Low complexity" evidence="1">
    <location>
        <begin position="368"/>
        <end position="398"/>
    </location>
</feature>
<dbReference type="HOGENOM" id="CLU_027719_0_1_1"/>
<evidence type="ECO:0000256" key="2">
    <source>
        <dbReference type="SAM" id="SignalP"/>
    </source>
</evidence>
<proteinExistence type="predicted"/>
<accession>Q2H2W8</accession>
<feature type="chain" id="PRO_5004209230" description="Intradiol ring-cleavage dioxygenases domain-containing protein" evidence="2">
    <location>
        <begin position="20"/>
        <end position="411"/>
    </location>
</feature>
<dbReference type="PANTHER" id="PTHR34315:SF1">
    <property type="entry name" value="INTRADIOL RING-CLEAVAGE DIOXYGENASES DOMAIN-CONTAINING PROTEIN-RELATED"/>
    <property type="match status" value="1"/>
</dbReference>
<feature type="signal peptide" evidence="2">
    <location>
        <begin position="1"/>
        <end position="19"/>
    </location>
</feature>
<evidence type="ECO:0000256" key="1">
    <source>
        <dbReference type="SAM" id="MobiDB-lite"/>
    </source>
</evidence>
<dbReference type="Gene3D" id="2.60.130.10">
    <property type="entry name" value="Aromatic compound dioxygenase"/>
    <property type="match status" value="1"/>
</dbReference>
<reference evidence="5" key="1">
    <citation type="journal article" date="2015" name="Genome Announc.">
        <title>Draft genome sequence of the cellulolytic fungus Chaetomium globosum.</title>
        <authorList>
            <person name="Cuomo C.A."/>
            <person name="Untereiner W.A."/>
            <person name="Ma L.-J."/>
            <person name="Grabherr M."/>
            <person name="Birren B.W."/>
        </authorList>
    </citation>
    <scope>NUCLEOTIDE SEQUENCE [LARGE SCALE GENOMIC DNA]</scope>
    <source>
        <strain evidence="5">ATCC 6205 / CBS 148.51 / DSM 1962 / NBRC 6347 / NRRL 1970</strain>
    </source>
</reference>
<dbReference type="AlphaFoldDB" id="Q2H2W8"/>
<organism evidence="4 5">
    <name type="scientific">Chaetomium globosum (strain ATCC 6205 / CBS 148.51 / DSM 1962 / NBRC 6347 / NRRL 1970)</name>
    <name type="common">Soil fungus</name>
    <dbReference type="NCBI Taxonomy" id="306901"/>
    <lineage>
        <taxon>Eukaryota</taxon>
        <taxon>Fungi</taxon>
        <taxon>Dikarya</taxon>
        <taxon>Ascomycota</taxon>
        <taxon>Pezizomycotina</taxon>
        <taxon>Sordariomycetes</taxon>
        <taxon>Sordariomycetidae</taxon>
        <taxon>Sordariales</taxon>
        <taxon>Chaetomiaceae</taxon>
        <taxon>Chaetomium</taxon>
    </lineage>
</organism>
<feature type="region of interest" description="Disordered" evidence="1">
    <location>
        <begin position="344"/>
        <end position="411"/>
    </location>
</feature>
<keyword evidence="5" id="KW-1185">Reference proteome</keyword>
<dbReference type="InterPro" id="IPR000627">
    <property type="entry name" value="Intradiol_dOase_C"/>
</dbReference>
<dbReference type="eggNOG" id="ENOG502QPRK">
    <property type="taxonomic scope" value="Eukaryota"/>
</dbReference>
<evidence type="ECO:0000259" key="3">
    <source>
        <dbReference type="Pfam" id="PF00775"/>
    </source>
</evidence>
<dbReference type="EMBL" id="CH408032">
    <property type="protein sequence ID" value="EAQ87259.1"/>
    <property type="molecule type" value="Genomic_DNA"/>
</dbReference>
<dbReference type="OrthoDB" id="121380at2759"/>
<dbReference type="Pfam" id="PF00775">
    <property type="entry name" value="Dioxygenase_C"/>
    <property type="match status" value="1"/>
</dbReference>
<sequence length="411" mass="42946">MHFTKAISGLAALASLVTAHPGHDVAQEAAERRSYLQSVKRTSLAHCADKLKARGTSARNVARRQAVVEKARRKRGLKKRDFDAVLGTDHNKTALGYTRNTDAATLFSGYKSCLLTPEVTQGPYYVAGEYVREDVVEDQAGVPLLLDYQVIDIDSCEPIPEVYLEIWHCNATGVYGGVVANGNGDSSDASNLDNTFLRGIQATNADGVAQFESVFPGHYTGRTPHIHVMVHTNATLQANETLGLDNYASHVGQTFFDQTLISAVEAVEPYASNTQPLTTNAQDGIMAQEAGTEGVDPVMEYTLLGDSIEDGLFAWIAFGIDSSRSEAINPAVYYGEGGGVANPSGGFGGPGGPGGPGGSPTGSPPPAETATPTTAAAADETAAPTTSAAAADESAAPGKGCGRGINRGQRE</sequence>
<dbReference type="RefSeq" id="XP_001223092.1">
    <property type="nucleotide sequence ID" value="XM_001223091.1"/>
</dbReference>
<dbReference type="GO" id="GO:0008199">
    <property type="term" value="F:ferric iron binding"/>
    <property type="evidence" value="ECO:0007669"/>
    <property type="project" value="InterPro"/>
</dbReference>
<name>Q2H2W8_CHAGB</name>
<dbReference type="GeneID" id="4391900"/>
<dbReference type="GO" id="GO:0016702">
    <property type="term" value="F:oxidoreductase activity, acting on single donors with incorporation of molecular oxygen, incorporation of two atoms of oxygen"/>
    <property type="evidence" value="ECO:0007669"/>
    <property type="project" value="InterPro"/>
</dbReference>
<feature type="compositionally biased region" description="Gly residues" evidence="1">
    <location>
        <begin position="344"/>
        <end position="360"/>
    </location>
</feature>
<evidence type="ECO:0000313" key="4">
    <source>
        <dbReference type="EMBL" id="EAQ87259.1"/>
    </source>
</evidence>
<feature type="domain" description="Intradiol ring-cleavage dioxygenases" evidence="3">
    <location>
        <begin position="122"/>
        <end position="223"/>
    </location>
</feature>
<dbReference type="CDD" id="cd03457">
    <property type="entry name" value="intradiol_dioxygenase_like"/>
    <property type="match status" value="1"/>
</dbReference>
<dbReference type="SUPFAM" id="SSF49482">
    <property type="entry name" value="Aromatic compound dioxygenase"/>
    <property type="match status" value="1"/>
</dbReference>
<dbReference type="InParanoid" id="Q2H2W8"/>
<evidence type="ECO:0000313" key="5">
    <source>
        <dbReference type="Proteomes" id="UP000001056"/>
    </source>
</evidence>
<gene>
    <name evidence="4" type="ORF">CHGG_03878</name>
</gene>
<keyword evidence="2" id="KW-0732">Signal</keyword>